<dbReference type="EMBL" id="CP000780">
    <property type="protein sequence ID" value="ABS56815.1"/>
    <property type="molecule type" value="Genomic_DNA"/>
</dbReference>
<feature type="domain" description="HNH endonuclease 5" evidence="1">
    <location>
        <begin position="65"/>
        <end position="108"/>
    </location>
</feature>
<proteinExistence type="predicted"/>
<evidence type="ECO:0000313" key="3">
    <source>
        <dbReference type="Proteomes" id="UP000002408"/>
    </source>
</evidence>
<dbReference type="OrthoDB" id="11472at2157"/>
<dbReference type="GO" id="GO:0004519">
    <property type="term" value="F:endonuclease activity"/>
    <property type="evidence" value="ECO:0007669"/>
    <property type="project" value="UniProtKB-KW"/>
</dbReference>
<accession>A7IAQ4</accession>
<sequence>MPPSAVKTIRDQIFWQYAKLISKSAGLSNARAFQMSRFVKLRDGEIVWSSTIREWLHEHENPGACIYCGAAGGPLTTEHILPRCCGGPDIPDNAIRVCRPCNSAKGARRLYEWKGLKEKDAIPRIAEGKYLKLLYDLHEQKGTLNVDKKDLGRMMCPACDLHSRCEDEGTVEKMTVYCLEGVFHAE</sequence>
<dbReference type="RefSeq" id="WP_012107875.1">
    <property type="nucleotide sequence ID" value="NC_009712.1"/>
</dbReference>
<keyword evidence="2" id="KW-0378">Hydrolase</keyword>
<reference evidence="3" key="1">
    <citation type="journal article" date="2015" name="Microbiology">
        <title>Genome of Methanoregula boonei 6A8 reveals adaptations to oligotrophic peatland environments.</title>
        <authorList>
            <person name="Braeuer S."/>
            <person name="Cadillo-Quiroz H."/>
            <person name="Kyrpides N."/>
            <person name="Woyke T."/>
            <person name="Goodwin L."/>
            <person name="Detter C."/>
            <person name="Podell S."/>
            <person name="Yavitt J.B."/>
            <person name="Zinder S.H."/>
        </authorList>
    </citation>
    <scope>NUCLEOTIDE SEQUENCE [LARGE SCALE GENOMIC DNA]</scope>
    <source>
        <strain evidence="3">DSM 21154 / JCM 14090 / 6A8</strain>
    </source>
</reference>
<evidence type="ECO:0000259" key="1">
    <source>
        <dbReference type="Pfam" id="PF14279"/>
    </source>
</evidence>
<protein>
    <submittedName>
        <fullName evidence="2">HNH endonuclease</fullName>
    </submittedName>
</protein>
<dbReference type="HOGENOM" id="CLU_1465114_0_0_2"/>
<dbReference type="Pfam" id="PF14279">
    <property type="entry name" value="HNH_5"/>
    <property type="match status" value="1"/>
</dbReference>
<dbReference type="InterPro" id="IPR003615">
    <property type="entry name" value="HNH_nuc"/>
</dbReference>
<name>A7IAQ4_METB6</name>
<evidence type="ECO:0000313" key="2">
    <source>
        <dbReference type="EMBL" id="ABS56815.1"/>
    </source>
</evidence>
<gene>
    <name evidence="2" type="ordered locus">Mboo_2301</name>
</gene>
<dbReference type="InterPro" id="IPR029471">
    <property type="entry name" value="HNH_5"/>
</dbReference>
<dbReference type="KEGG" id="mbn:Mboo_2301"/>
<dbReference type="CDD" id="cd00085">
    <property type="entry name" value="HNHc"/>
    <property type="match status" value="1"/>
</dbReference>
<keyword evidence="3" id="KW-1185">Reference proteome</keyword>
<dbReference type="eggNOG" id="arCOG10446">
    <property type="taxonomic scope" value="Archaea"/>
</dbReference>
<keyword evidence="2" id="KW-0255">Endonuclease</keyword>
<dbReference type="AlphaFoldDB" id="A7IAQ4"/>
<dbReference type="Proteomes" id="UP000002408">
    <property type="component" value="Chromosome"/>
</dbReference>
<keyword evidence="2" id="KW-0540">Nuclease</keyword>
<dbReference type="GeneID" id="5411256"/>
<organism evidence="2 3">
    <name type="scientific">Methanoregula boonei (strain DSM 21154 / JCM 14090 / 6A8)</name>
    <dbReference type="NCBI Taxonomy" id="456442"/>
    <lineage>
        <taxon>Archaea</taxon>
        <taxon>Methanobacteriati</taxon>
        <taxon>Methanobacteriota</taxon>
        <taxon>Stenosarchaea group</taxon>
        <taxon>Methanomicrobia</taxon>
        <taxon>Methanomicrobiales</taxon>
        <taxon>Methanoregulaceae</taxon>
        <taxon>Methanoregula</taxon>
    </lineage>
</organism>
<dbReference type="Gene3D" id="1.10.30.50">
    <property type="match status" value="1"/>
</dbReference>